<dbReference type="EnsemblMetazoa" id="ASIC016056-RA">
    <property type="protein sequence ID" value="ASIC016056-PA"/>
    <property type="gene ID" value="ASIC016056"/>
</dbReference>
<dbReference type="EMBL" id="KE525337">
    <property type="protein sequence ID" value="KFB48084.1"/>
    <property type="molecule type" value="Genomic_DNA"/>
</dbReference>
<dbReference type="OrthoDB" id="7741907at2759"/>
<evidence type="ECO:0000313" key="5">
    <source>
        <dbReference type="Proteomes" id="UP000030765"/>
    </source>
</evidence>
<accession>A0A084WCZ0</accession>
<feature type="region of interest" description="Disordered" evidence="2">
    <location>
        <begin position="25"/>
        <end position="67"/>
    </location>
</feature>
<proteinExistence type="predicted"/>
<dbReference type="EMBL" id="ATLV01022902">
    <property type="status" value="NOT_ANNOTATED_CDS"/>
    <property type="molecule type" value="Genomic_DNA"/>
</dbReference>
<dbReference type="Proteomes" id="UP000030765">
    <property type="component" value="Unassembled WGS sequence"/>
</dbReference>
<protein>
    <submittedName>
        <fullName evidence="3 4">Uncharacterized protein</fullName>
    </submittedName>
</protein>
<reference evidence="4" key="2">
    <citation type="submission" date="2020-05" db="UniProtKB">
        <authorList>
            <consortium name="EnsemblMetazoa"/>
        </authorList>
    </citation>
    <scope>IDENTIFICATION</scope>
</reference>
<sequence length="264" mass="30421">MGVAMRPFGSKLQWKLYFNFEASNKATKANDRKNNSQPNSDNTAGRKKTTRPPKDEEKPNSSVDVAEIKRVEGQLAATRSSFDSLKAELKEPQNNRESLLNKMAKQSEEYQVVVNRLNEELKKMGKDLSKMEQEKKSIEDKHKKNEDALLAMKKELEKLSSVRDDLKSELMKQEEKYRSETNRFTEDLSKAHNEKSELSAQHQNILNALKRDITSAEDRRKLAEAEVLRLQQRLCELENERDTLRSNLNSSTAKVNELRRAIAV</sequence>
<keyword evidence="1" id="KW-0175">Coiled coil</keyword>
<evidence type="ECO:0000256" key="1">
    <source>
        <dbReference type="SAM" id="Coils"/>
    </source>
</evidence>
<dbReference type="AlphaFoldDB" id="A0A084WCZ0"/>
<reference evidence="3 5" key="1">
    <citation type="journal article" date="2014" name="BMC Genomics">
        <title>Genome sequence of Anopheles sinensis provides insight into genetics basis of mosquito competence for malaria parasites.</title>
        <authorList>
            <person name="Zhou D."/>
            <person name="Zhang D."/>
            <person name="Ding G."/>
            <person name="Shi L."/>
            <person name="Hou Q."/>
            <person name="Ye Y."/>
            <person name="Xu Y."/>
            <person name="Zhou H."/>
            <person name="Xiong C."/>
            <person name="Li S."/>
            <person name="Yu J."/>
            <person name="Hong S."/>
            <person name="Yu X."/>
            <person name="Zou P."/>
            <person name="Chen C."/>
            <person name="Chang X."/>
            <person name="Wang W."/>
            <person name="Lv Y."/>
            <person name="Sun Y."/>
            <person name="Ma L."/>
            <person name="Shen B."/>
            <person name="Zhu C."/>
        </authorList>
    </citation>
    <scope>NUCLEOTIDE SEQUENCE [LARGE SCALE GENOMIC DNA]</scope>
</reference>
<feature type="coiled-coil region" evidence="1">
    <location>
        <begin position="68"/>
        <end position="261"/>
    </location>
</feature>
<organism evidence="3">
    <name type="scientific">Anopheles sinensis</name>
    <name type="common">Mosquito</name>
    <dbReference type="NCBI Taxonomy" id="74873"/>
    <lineage>
        <taxon>Eukaryota</taxon>
        <taxon>Metazoa</taxon>
        <taxon>Ecdysozoa</taxon>
        <taxon>Arthropoda</taxon>
        <taxon>Hexapoda</taxon>
        <taxon>Insecta</taxon>
        <taxon>Pterygota</taxon>
        <taxon>Neoptera</taxon>
        <taxon>Endopterygota</taxon>
        <taxon>Diptera</taxon>
        <taxon>Nematocera</taxon>
        <taxon>Culicoidea</taxon>
        <taxon>Culicidae</taxon>
        <taxon>Anophelinae</taxon>
        <taxon>Anopheles</taxon>
    </lineage>
</organism>
<dbReference type="Gene3D" id="1.10.287.1490">
    <property type="match status" value="1"/>
</dbReference>
<dbReference type="VEuPathDB" id="VectorBase:ASIS001401"/>
<keyword evidence="5" id="KW-1185">Reference proteome</keyword>
<evidence type="ECO:0000313" key="3">
    <source>
        <dbReference type="EMBL" id="KFB48084.1"/>
    </source>
</evidence>
<name>A0A084WCZ0_ANOSI</name>
<dbReference type="VEuPathDB" id="VectorBase:ASIC016056"/>
<evidence type="ECO:0000256" key="2">
    <source>
        <dbReference type="SAM" id="MobiDB-lite"/>
    </source>
</evidence>
<evidence type="ECO:0000313" key="4">
    <source>
        <dbReference type="EnsemblMetazoa" id="ASIC016056-PA"/>
    </source>
</evidence>
<gene>
    <name evidence="3" type="ORF">ZHAS_00016056</name>
</gene>